<dbReference type="GO" id="GO:0106050">
    <property type="term" value="F:tRNA 2'-O-methyltransferase activity"/>
    <property type="evidence" value="ECO:0007669"/>
    <property type="project" value="UniProtKB-UniRule"/>
</dbReference>
<keyword evidence="9 15" id="KW-0479">Metal-binding</keyword>
<dbReference type="EC" id="2.1.1.225" evidence="3 15"/>
<dbReference type="InterPro" id="IPR022776">
    <property type="entry name" value="TRM13/UPF0224_CHHC_Znf_dom"/>
</dbReference>
<keyword evidence="5 15" id="KW-0489">Methyltransferase</keyword>
<dbReference type="Pfam" id="PF05253">
    <property type="entry name" value="zf-U11-48K"/>
    <property type="match status" value="1"/>
</dbReference>
<dbReference type="GO" id="GO:0008270">
    <property type="term" value="F:zinc ion binding"/>
    <property type="evidence" value="ECO:0007669"/>
    <property type="project" value="UniProtKB-KW"/>
</dbReference>
<keyword evidence="10 15" id="KW-0863">Zinc-finger</keyword>
<feature type="domain" description="CHHC U11-48K-type" evidence="16">
    <location>
        <begin position="72"/>
        <end position="99"/>
    </location>
</feature>
<keyword evidence="6 15" id="KW-0808">Transferase</keyword>
<protein>
    <recommendedName>
        <fullName evidence="4 15">tRNA:m(4)X modification enzyme TRM13</fullName>
        <ecNumber evidence="3 15">2.1.1.225</ecNumber>
    </recommendedName>
</protein>
<dbReference type="OrthoDB" id="258806at2759"/>
<comment type="catalytic activity">
    <reaction evidence="12 15">
        <text>cytidine(4) in tRNA(Pro) + S-adenosyl-L-methionine = 2'-O-methylcytidine(4) in tRNA(Pro) + S-adenosyl-L-homocysteine + H(+)</text>
        <dbReference type="Rhea" id="RHEA:32767"/>
        <dbReference type="Rhea" id="RHEA-COMP:10397"/>
        <dbReference type="Rhea" id="RHEA-COMP:10398"/>
        <dbReference type="ChEBI" id="CHEBI:15378"/>
        <dbReference type="ChEBI" id="CHEBI:57856"/>
        <dbReference type="ChEBI" id="CHEBI:59789"/>
        <dbReference type="ChEBI" id="CHEBI:74495"/>
        <dbReference type="ChEBI" id="CHEBI:82748"/>
        <dbReference type="EC" id="2.1.1.225"/>
    </reaction>
</comment>
<evidence type="ECO:0000256" key="5">
    <source>
        <dbReference type="ARBA" id="ARBA00022603"/>
    </source>
</evidence>
<evidence type="ECO:0000313" key="17">
    <source>
        <dbReference type="EMBL" id="CAB4256803.1"/>
    </source>
</evidence>
<dbReference type="Pfam" id="PF05206">
    <property type="entry name" value="TRM13"/>
    <property type="match status" value="1"/>
</dbReference>
<dbReference type="GeneID" id="64859897"/>
<gene>
    <name evidence="17" type="ORF">KABA2_11S03674</name>
</gene>
<comment type="function">
    <text evidence="1 15">tRNA methylase which 2'-O-methylates cytidine(4) in tRNA(Pro) and tRNA(Gly)(GCC), and adenosine(4) in tRNA(His).</text>
</comment>
<evidence type="ECO:0000256" key="6">
    <source>
        <dbReference type="ARBA" id="ARBA00022679"/>
    </source>
</evidence>
<evidence type="ECO:0000256" key="3">
    <source>
        <dbReference type="ARBA" id="ARBA00012810"/>
    </source>
</evidence>
<proteinExistence type="inferred from homology"/>
<evidence type="ECO:0000256" key="15">
    <source>
        <dbReference type="RuleBase" id="RU367103"/>
    </source>
</evidence>
<comment type="catalytic activity">
    <reaction evidence="13 15">
        <text>cytidine(4) in tRNA(Gly)(GCC) + S-adenosyl-L-methionine = 2'-O-methylcytidine(4) in tRNA(Gly)(GCC) + S-adenosyl-L-homocysteine + H(+)</text>
        <dbReference type="Rhea" id="RHEA:43192"/>
        <dbReference type="Rhea" id="RHEA-COMP:10399"/>
        <dbReference type="Rhea" id="RHEA-COMP:10400"/>
        <dbReference type="ChEBI" id="CHEBI:15378"/>
        <dbReference type="ChEBI" id="CHEBI:57856"/>
        <dbReference type="ChEBI" id="CHEBI:59789"/>
        <dbReference type="ChEBI" id="CHEBI:74495"/>
        <dbReference type="ChEBI" id="CHEBI:82748"/>
        <dbReference type="EC" id="2.1.1.225"/>
    </reaction>
</comment>
<evidence type="ECO:0000256" key="2">
    <source>
        <dbReference type="ARBA" id="ARBA00005265"/>
    </source>
</evidence>
<name>A0A8H2ZKB4_9SACH</name>
<evidence type="ECO:0000256" key="8">
    <source>
        <dbReference type="ARBA" id="ARBA00022694"/>
    </source>
</evidence>
<evidence type="ECO:0000313" key="18">
    <source>
        <dbReference type="Proteomes" id="UP000644660"/>
    </source>
</evidence>
<dbReference type="PANTHER" id="PTHR12998">
    <property type="entry name" value="TRNA:M(4)X MODIFICATION ENZYME TRM13 HOMOLOG"/>
    <property type="match status" value="1"/>
</dbReference>
<evidence type="ECO:0000256" key="11">
    <source>
        <dbReference type="ARBA" id="ARBA00022833"/>
    </source>
</evidence>
<evidence type="ECO:0000256" key="9">
    <source>
        <dbReference type="ARBA" id="ARBA00022723"/>
    </source>
</evidence>
<dbReference type="Proteomes" id="UP000644660">
    <property type="component" value="Unassembled WGS sequence"/>
</dbReference>
<evidence type="ECO:0000256" key="4">
    <source>
        <dbReference type="ARBA" id="ARBA00015883"/>
    </source>
</evidence>
<dbReference type="PROSITE" id="PS51800">
    <property type="entry name" value="ZF_CHHC_U11_48K"/>
    <property type="match status" value="1"/>
</dbReference>
<evidence type="ECO:0000256" key="1">
    <source>
        <dbReference type="ARBA" id="ARBA00002267"/>
    </source>
</evidence>
<dbReference type="RefSeq" id="XP_041408647.1">
    <property type="nucleotide sequence ID" value="XM_041552713.1"/>
</dbReference>
<dbReference type="Pfam" id="PF11722">
    <property type="entry name" value="zf-TRM13_CCCH"/>
    <property type="match status" value="1"/>
</dbReference>
<evidence type="ECO:0000256" key="14">
    <source>
        <dbReference type="ARBA" id="ARBA00049393"/>
    </source>
</evidence>
<dbReference type="GO" id="GO:0030488">
    <property type="term" value="P:tRNA methylation"/>
    <property type="evidence" value="ECO:0007669"/>
    <property type="project" value="InterPro"/>
</dbReference>
<keyword evidence="8 15" id="KW-0819">tRNA processing</keyword>
<dbReference type="PANTHER" id="PTHR12998:SF0">
    <property type="entry name" value="TRNA:M(4)X MODIFICATION ENZYME TRM13 HOMOLOG"/>
    <property type="match status" value="1"/>
</dbReference>
<keyword evidence="18" id="KW-1185">Reference proteome</keyword>
<dbReference type="EMBL" id="CAEFZW010000011">
    <property type="protein sequence ID" value="CAB4256803.1"/>
    <property type="molecule type" value="Genomic_DNA"/>
</dbReference>
<comment type="similarity">
    <text evidence="2 15">Belongs to the methyltransferase TRM13 family.</text>
</comment>
<keyword evidence="7 15" id="KW-0949">S-adenosyl-L-methionine</keyword>
<dbReference type="InterPro" id="IPR007871">
    <property type="entry name" value="Methyltransferase_TRM13"/>
</dbReference>
<keyword evidence="11 15" id="KW-0862">Zinc</keyword>
<sequence>MTMEPVIKKTKLEDPSGRLRCQYVIVKKDRQCGMTRRADEQYCSEHLNLLKKNSGSLIHSGVTSTETGGRERIPCPLDPNHTIWKDQLTRHMKKCNKFKMSHANDNEPYYQKDMNSLVETVELSEVIDYKQFLDQTIHILQKWDDTSDIPLKQESNQEMVEKRVNTLTNQKHAIQQSSLIQNMISAKILNTSSSNQDYIEFGCGKAEFSRYLNQVICLTKDHVPHEITYHLIDRASNRMKFDSKFAADTQDLTKQLQMTPNIKRIKIDIKDLKLDTQLDSSHGYVAISKHLCGVATDLTLRCIMNNNLLHQQLDGLCIAMCCRHVCSHKDYINPSYIKSLLPNDITYEQFFTCLTKVCSWATNGRRQGMVGTDTVEITESISMTLEEREALGLAARKIIDLGRLKWVQQNLGKDARLVRYVDKSISLENVALLLNTSD</sequence>
<dbReference type="AlphaFoldDB" id="A0A8H2ZKB4"/>
<comment type="catalytic activity">
    <reaction evidence="14 15">
        <text>adenosine(4) in tRNA(His) + S-adenosyl-L-methionine = 2'-O-methyladenosine(4) in tRNA(His) + S-adenosyl-L-homocysteine + H(+)</text>
        <dbReference type="Rhea" id="RHEA:43196"/>
        <dbReference type="Rhea" id="RHEA-COMP:10401"/>
        <dbReference type="Rhea" id="RHEA-COMP:10402"/>
        <dbReference type="ChEBI" id="CHEBI:15378"/>
        <dbReference type="ChEBI" id="CHEBI:57856"/>
        <dbReference type="ChEBI" id="CHEBI:59789"/>
        <dbReference type="ChEBI" id="CHEBI:74411"/>
        <dbReference type="ChEBI" id="CHEBI:74477"/>
        <dbReference type="EC" id="2.1.1.225"/>
    </reaction>
</comment>
<dbReference type="InterPro" id="IPR021721">
    <property type="entry name" value="Znf_CCCH-type_TRM13"/>
</dbReference>
<accession>A0A8H2ZKB4</accession>
<evidence type="ECO:0000256" key="13">
    <source>
        <dbReference type="ARBA" id="ARBA00048635"/>
    </source>
</evidence>
<organism evidence="17 18">
    <name type="scientific">Maudiozyma barnettii</name>
    <dbReference type="NCBI Taxonomy" id="61262"/>
    <lineage>
        <taxon>Eukaryota</taxon>
        <taxon>Fungi</taxon>
        <taxon>Dikarya</taxon>
        <taxon>Ascomycota</taxon>
        <taxon>Saccharomycotina</taxon>
        <taxon>Saccharomycetes</taxon>
        <taxon>Saccharomycetales</taxon>
        <taxon>Saccharomycetaceae</taxon>
        <taxon>Maudiozyma</taxon>
    </lineage>
</organism>
<evidence type="ECO:0000256" key="12">
    <source>
        <dbReference type="ARBA" id="ARBA00048165"/>
    </source>
</evidence>
<evidence type="ECO:0000256" key="7">
    <source>
        <dbReference type="ARBA" id="ARBA00022691"/>
    </source>
</evidence>
<evidence type="ECO:0000259" key="16">
    <source>
        <dbReference type="PROSITE" id="PS51800"/>
    </source>
</evidence>
<reference evidence="17 18" key="1">
    <citation type="submission" date="2020-05" db="EMBL/GenBank/DDBJ databases">
        <authorList>
            <person name="Casaregola S."/>
            <person name="Devillers H."/>
            <person name="Grondin C."/>
        </authorList>
    </citation>
    <scope>NUCLEOTIDE SEQUENCE [LARGE SCALE GENOMIC DNA]</scope>
    <source>
        <strain evidence="17 18">CLIB 1767</strain>
    </source>
</reference>
<dbReference type="InterPro" id="IPR039044">
    <property type="entry name" value="Trm13"/>
</dbReference>
<comment type="caution">
    <text evidence="17">The sequence shown here is derived from an EMBL/GenBank/DDBJ whole genome shotgun (WGS) entry which is preliminary data.</text>
</comment>
<evidence type="ECO:0000256" key="10">
    <source>
        <dbReference type="ARBA" id="ARBA00022771"/>
    </source>
</evidence>